<sequence length="271" mass="30608">MEPIQKVSNYLVDNAETIIRDITDTALENLSIKLTQEELEHALQKNVQFLVLLSESLQDSKESAEEVLKEWSKQNGEAEARLFHQFSAVIKPYAVNRLLFLQKISQISMEHGLSTEDVVKVNNRFCYLMDVSMSETIQAYEMYRDKLMKDHQREINELSAPIVPIQDGVAVLPLIGAIDYTRVQHLLNYVVPSIPSLKVDHLIIDFSGILAIDTEIAQHIFTIHNVLGLLGIHVLFSGIRPNLSMTVVKAGIDFTSFDTYGSVKHAMDSLK</sequence>
<dbReference type="PANTHER" id="PTHR33745:SF3">
    <property type="entry name" value="RSBT CO-ANTAGONIST PROTEIN RSBRC"/>
    <property type="match status" value="1"/>
</dbReference>
<keyword evidence="1" id="KW-0597">Phosphoprotein</keyword>
<accession>A0A9X3L659</accession>
<dbReference type="PANTHER" id="PTHR33745">
    <property type="entry name" value="RSBT ANTAGONIST PROTEIN RSBS-RELATED"/>
    <property type="match status" value="1"/>
</dbReference>
<evidence type="ECO:0000259" key="3">
    <source>
        <dbReference type="PROSITE" id="PS50801"/>
    </source>
</evidence>
<dbReference type="InterPro" id="IPR051932">
    <property type="entry name" value="Bact_StressResp_Reg"/>
</dbReference>
<dbReference type="EMBL" id="JAMKBI010000001">
    <property type="protein sequence ID" value="MCZ8531919.1"/>
    <property type="molecule type" value="Genomic_DNA"/>
</dbReference>
<dbReference type="AlphaFoldDB" id="A0A9X3L659"/>
<evidence type="ECO:0000256" key="1">
    <source>
        <dbReference type="ARBA" id="ARBA00022553"/>
    </source>
</evidence>
<feature type="domain" description="STAS" evidence="3">
    <location>
        <begin position="159"/>
        <end position="270"/>
    </location>
</feature>
<reference evidence="4" key="1">
    <citation type="submission" date="2022-05" db="EMBL/GenBank/DDBJ databases">
        <authorList>
            <person name="Colautti A."/>
            <person name="Iacumin L."/>
        </authorList>
    </citation>
    <scope>NUCLEOTIDE SEQUENCE</scope>
    <source>
        <strain evidence="4">DSM 30747</strain>
    </source>
</reference>
<keyword evidence="5" id="KW-1185">Reference proteome</keyword>
<organism evidence="4 5">
    <name type="scientific">Psychrobacillus psychrodurans</name>
    <dbReference type="NCBI Taxonomy" id="126157"/>
    <lineage>
        <taxon>Bacteria</taxon>
        <taxon>Bacillati</taxon>
        <taxon>Bacillota</taxon>
        <taxon>Bacilli</taxon>
        <taxon>Bacillales</taxon>
        <taxon>Bacillaceae</taxon>
        <taxon>Psychrobacillus</taxon>
    </lineage>
</organism>
<dbReference type="RefSeq" id="WP_269920600.1">
    <property type="nucleotide sequence ID" value="NZ_JAMKBI010000001.1"/>
</dbReference>
<evidence type="ECO:0000313" key="4">
    <source>
        <dbReference type="EMBL" id="MCZ8531919.1"/>
    </source>
</evidence>
<keyword evidence="2" id="KW-0175">Coiled coil</keyword>
<feature type="coiled-coil region" evidence="2">
    <location>
        <begin position="54"/>
        <end position="81"/>
    </location>
</feature>
<gene>
    <name evidence="4" type="ORF">M9R61_01000</name>
</gene>
<dbReference type="Pfam" id="PF01740">
    <property type="entry name" value="STAS"/>
    <property type="match status" value="1"/>
</dbReference>
<evidence type="ECO:0000256" key="2">
    <source>
        <dbReference type="SAM" id="Coils"/>
    </source>
</evidence>
<dbReference type="PROSITE" id="PS50801">
    <property type="entry name" value="STAS"/>
    <property type="match status" value="1"/>
</dbReference>
<dbReference type="InterPro" id="IPR002645">
    <property type="entry name" value="STAS_dom"/>
</dbReference>
<dbReference type="Proteomes" id="UP001152172">
    <property type="component" value="Unassembled WGS sequence"/>
</dbReference>
<dbReference type="CDD" id="cd07041">
    <property type="entry name" value="STAS_RsbR_RsbS_like"/>
    <property type="match status" value="1"/>
</dbReference>
<dbReference type="Gene3D" id="3.30.750.24">
    <property type="entry name" value="STAS domain"/>
    <property type="match status" value="1"/>
</dbReference>
<dbReference type="SUPFAM" id="SSF52091">
    <property type="entry name" value="SpoIIaa-like"/>
    <property type="match status" value="1"/>
</dbReference>
<evidence type="ECO:0000313" key="5">
    <source>
        <dbReference type="Proteomes" id="UP001152172"/>
    </source>
</evidence>
<proteinExistence type="predicted"/>
<dbReference type="InterPro" id="IPR036513">
    <property type="entry name" value="STAS_dom_sf"/>
</dbReference>
<comment type="caution">
    <text evidence="4">The sequence shown here is derived from an EMBL/GenBank/DDBJ whole genome shotgun (WGS) entry which is preliminary data.</text>
</comment>
<name>A0A9X3L659_9BACI</name>
<protein>
    <submittedName>
        <fullName evidence="4">STAS domain-containing protein</fullName>
    </submittedName>
</protein>